<dbReference type="AlphaFoldDB" id="A0A1I8N413"/>
<dbReference type="EnsemblMetazoa" id="MDOA011320-RB">
    <property type="protein sequence ID" value="MDOA011320-PB"/>
    <property type="gene ID" value="MDOA011320"/>
</dbReference>
<accession>A0A1I8N413</accession>
<proteinExistence type="predicted"/>
<dbReference type="Gene3D" id="3.10.200.10">
    <property type="entry name" value="Alpha carbonic anhydrase"/>
    <property type="match status" value="1"/>
</dbReference>
<dbReference type="Pfam" id="PF00194">
    <property type="entry name" value="Carb_anhydrase"/>
    <property type="match status" value="1"/>
</dbReference>
<reference evidence="1" key="1">
    <citation type="submission" date="2020-05" db="UniProtKB">
        <authorList>
            <consortium name="EnsemblMetazoa"/>
        </authorList>
    </citation>
    <scope>IDENTIFICATION</scope>
    <source>
        <strain evidence="1">Aabys</strain>
    </source>
</reference>
<protein>
    <submittedName>
        <fullName evidence="1">Uncharacterized protein</fullName>
    </submittedName>
</protein>
<dbReference type="PROSITE" id="PS51144">
    <property type="entry name" value="ALPHA_CA_2"/>
    <property type="match status" value="1"/>
</dbReference>
<dbReference type="STRING" id="7370.A0A1I8N413"/>
<dbReference type="VEuPathDB" id="VectorBase:MDOA011320"/>
<dbReference type="InterPro" id="IPR001148">
    <property type="entry name" value="CA_dom"/>
</dbReference>
<dbReference type="SUPFAM" id="SSF51069">
    <property type="entry name" value="Carbonic anhydrase"/>
    <property type="match status" value="1"/>
</dbReference>
<dbReference type="InterPro" id="IPR036398">
    <property type="entry name" value="CA_dom_sf"/>
</dbReference>
<sequence>MPGTADHEKKKEHAKFSPHARKVGNDFHAGYETLAKYLKEINKAHTTTAVPPMPLIRLMPKNIVSYYHYSGTLLAPPCSSSITWMDFPTPIDIPLSFAILFNELYTTQTYSNDKRPANEQLSSKIHFVVEGNSVPDGSIAIDDWNGNVKHKL</sequence>
<dbReference type="VEuPathDB" id="VectorBase:MDOMA2_017649"/>
<organism evidence="1">
    <name type="scientific">Musca domestica</name>
    <name type="common">House fly</name>
    <dbReference type="NCBI Taxonomy" id="7370"/>
    <lineage>
        <taxon>Eukaryota</taxon>
        <taxon>Metazoa</taxon>
        <taxon>Ecdysozoa</taxon>
        <taxon>Arthropoda</taxon>
        <taxon>Hexapoda</taxon>
        <taxon>Insecta</taxon>
        <taxon>Pterygota</taxon>
        <taxon>Neoptera</taxon>
        <taxon>Endopterygota</taxon>
        <taxon>Diptera</taxon>
        <taxon>Brachycera</taxon>
        <taxon>Muscomorpha</taxon>
        <taxon>Muscoidea</taxon>
        <taxon>Muscidae</taxon>
        <taxon>Musca</taxon>
    </lineage>
</organism>
<dbReference type="eggNOG" id="KOG0382">
    <property type="taxonomic scope" value="Eukaryota"/>
</dbReference>
<name>A0A1I8N413_MUSDO</name>
<evidence type="ECO:0000313" key="1">
    <source>
        <dbReference type="EnsemblMetazoa" id="MDOA011320-PB"/>
    </source>
</evidence>